<dbReference type="PANTHER" id="PTHR44329">
    <property type="entry name" value="SERINE/THREONINE-PROTEIN KINASE TNNI3K-RELATED"/>
    <property type="match status" value="1"/>
</dbReference>
<dbReference type="Proteomes" id="UP000292702">
    <property type="component" value="Unassembled WGS sequence"/>
</dbReference>
<evidence type="ECO:0000256" key="3">
    <source>
        <dbReference type="ARBA" id="ARBA00022777"/>
    </source>
</evidence>
<dbReference type="STRING" id="92696.A0A4R0RBD3"/>
<keyword evidence="2" id="KW-0547">Nucleotide-binding</keyword>
<gene>
    <name evidence="6" type="ORF">EIP91_003766</name>
</gene>
<evidence type="ECO:0000256" key="1">
    <source>
        <dbReference type="ARBA" id="ARBA00022679"/>
    </source>
</evidence>
<dbReference type="EMBL" id="RWJN01000221">
    <property type="protein sequence ID" value="TCD64692.1"/>
    <property type="molecule type" value="Genomic_DNA"/>
</dbReference>
<evidence type="ECO:0000256" key="2">
    <source>
        <dbReference type="ARBA" id="ARBA00022741"/>
    </source>
</evidence>
<dbReference type="InterPro" id="IPR051681">
    <property type="entry name" value="Ser/Thr_Kinases-Pseudokinases"/>
</dbReference>
<dbReference type="SUPFAM" id="SSF56112">
    <property type="entry name" value="Protein kinase-like (PK-like)"/>
    <property type="match status" value="1"/>
</dbReference>
<dbReference type="InterPro" id="IPR000719">
    <property type="entry name" value="Prot_kinase_dom"/>
</dbReference>
<comment type="caution">
    <text evidence="6">The sequence shown here is derived from an EMBL/GenBank/DDBJ whole genome shotgun (WGS) entry which is preliminary data.</text>
</comment>
<organism evidence="6 7">
    <name type="scientific">Steccherinum ochraceum</name>
    <dbReference type="NCBI Taxonomy" id="92696"/>
    <lineage>
        <taxon>Eukaryota</taxon>
        <taxon>Fungi</taxon>
        <taxon>Dikarya</taxon>
        <taxon>Basidiomycota</taxon>
        <taxon>Agaricomycotina</taxon>
        <taxon>Agaricomycetes</taxon>
        <taxon>Polyporales</taxon>
        <taxon>Steccherinaceae</taxon>
        <taxon>Steccherinum</taxon>
    </lineage>
</organism>
<feature type="domain" description="Protein kinase" evidence="5">
    <location>
        <begin position="96"/>
        <end position="377"/>
    </location>
</feature>
<dbReference type="InterPro" id="IPR011009">
    <property type="entry name" value="Kinase-like_dom_sf"/>
</dbReference>
<dbReference type="PANTHER" id="PTHR44329:SF288">
    <property type="entry name" value="MITOGEN-ACTIVATED PROTEIN KINASE KINASE KINASE 20"/>
    <property type="match status" value="1"/>
</dbReference>
<accession>A0A4R0RBD3</accession>
<dbReference type="Pfam" id="PF07714">
    <property type="entry name" value="PK_Tyr_Ser-Thr"/>
    <property type="match status" value="1"/>
</dbReference>
<evidence type="ECO:0000259" key="5">
    <source>
        <dbReference type="PROSITE" id="PS50011"/>
    </source>
</evidence>
<evidence type="ECO:0000313" key="7">
    <source>
        <dbReference type="Proteomes" id="UP000292702"/>
    </source>
</evidence>
<name>A0A4R0RBD3_9APHY</name>
<reference evidence="6 7" key="1">
    <citation type="submission" date="2018-11" db="EMBL/GenBank/DDBJ databases">
        <title>Genome assembly of Steccherinum ochraceum LE-BIN_3174, the white-rot fungus of the Steccherinaceae family (The Residual Polyporoid clade, Polyporales, Basidiomycota).</title>
        <authorList>
            <person name="Fedorova T.V."/>
            <person name="Glazunova O.A."/>
            <person name="Landesman E.O."/>
            <person name="Moiseenko K.V."/>
            <person name="Psurtseva N.V."/>
            <person name="Savinova O.S."/>
            <person name="Shakhova N.V."/>
            <person name="Tyazhelova T.V."/>
            <person name="Vasina D.V."/>
        </authorList>
    </citation>
    <scope>NUCLEOTIDE SEQUENCE [LARGE SCALE GENOMIC DNA]</scope>
    <source>
        <strain evidence="6 7">LE-BIN_3174</strain>
    </source>
</reference>
<protein>
    <recommendedName>
        <fullName evidence="5">Protein kinase domain-containing protein</fullName>
    </recommendedName>
</protein>
<evidence type="ECO:0000313" key="6">
    <source>
        <dbReference type="EMBL" id="TCD64692.1"/>
    </source>
</evidence>
<keyword evidence="1" id="KW-0808">Transferase</keyword>
<keyword evidence="4" id="KW-0067">ATP-binding</keyword>
<evidence type="ECO:0000256" key="4">
    <source>
        <dbReference type="ARBA" id="ARBA00022840"/>
    </source>
</evidence>
<dbReference type="Gene3D" id="1.10.510.10">
    <property type="entry name" value="Transferase(Phosphotransferase) domain 1"/>
    <property type="match status" value="1"/>
</dbReference>
<dbReference type="AlphaFoldDB" id="A0A4R0RBD3"/>
<dbReference type="GO" id="GO:0005524">
    <property type="term" value="F:ATP binding"/>
    <property type="evidence" value="ECO:0007669"/>
    <property type="project" value="UniProtKB-KW"/>
</dbReference>
<dbReference type="OrthoDB" id="2791079at2759"/>
<keyword evidence="7" id="KW-1185">Reference proteome</keyword>
<keyword evidence="3" id="KW-0418">Kinase</keyword>
<dbReference type="InterPro" id="IPR001245">
    <property type="entry name" value="Ser-Thr/Tyr_kinase_cat_dom"/>
</dbReference>
<dbReference type="PROSITE" id="PS50011">
    <property type="entry name" value="PROTEIN_KINASE_DOM"/>
    <property type="match status" value="1"/>
</dbReference>
<sequence>MSRRQTDSRRSKEIDKLLYDAVPVDVRTQTEVSHIPPSHAQDTIDAAWEKLDNPMPLIHRRSNPLTEAVLLRRLCLKISVQYHVLPSTFYITGVVALSMEPIDSGAFADIYEGQYKGFNVIIKRPRITEETYEKRYKVKLEFCRESMLWSKLNHKHVLPLLGICQEVFPRSVCMVLPKMENGNIRRRLASKDPEKMLTVANYERYVNRWLYEIALGLAYLHDQGVVHGDLHGGNILIDDTDSVRLTDFGFALIAAATPNSYGSKHGGSAHHFMAPELWEPSDFGMDQPRPTTACDVYAFGCTAIELYTGEKPFSEHKMTLYRISKRVLRGERPSQPSTPFGVKMDDRIWELVSMAWSHQPGHRLSAAQAAQGMEPYVVR</sequence>
<dbReference type="GO" id="GO:0004674">
    <property type="term" value="F:protein serine/threonine kinase activity"/>
    <property type="evidence" value="ECO:0007669"/>
    <property type="project" value="TreeGrafter"/>
</dbReference>
<proteinExistence type="predicted"/>